<dbReference type="EMBL" id="JADJZA010000001">
    <property type="protein sequence ID" value="MBK9295850.1"/>
    <property type="molecule type" value="Genomic_DNA"/>
</dbReference>
<dbReference type="Proteomes" id="UP000727993">
    <property type="component" value="Unassembled WGS sequence"/>
</dbReference>
<dbReference type="InterPro" id="IPR051531">
    <property type="entry name" value="N-acetyltransferase"/>
</dbReference>
<proteinExistence type="inferred from homology"/>
<evidence type="ECO:0000256" key="3">
    <source>
        <dbReference type="ARBA" id="ARBA00038502"/>
    </source>
</evidence>
<dbReference type="Pfam" id="PF13302">
    <property type="entry name" value="Acetyltransf_3"/>
    <property type="match status" value="1"/>
</dbReference>
<reference evidence="5 6" key="1">
    <citation type="submission" date="2020-10" db="EMBL/GenBank/DDBJ databases">
        <title>Connecting structure to function with the recovery of over 1000 high-quality activated sludge metagenome-assembled genomes encoding full-length rRNA genes using long-read sequencing.</title>
        <authorList>
            <person name="Singleton C.M."/>
            <person name="Petriglieri F."/>
            <person name="Kristensen J.M."/>
            <person name="Kirkegaard R.H."/>
            <person name="Michaelsen T.Y."/>
            <person name="Andersen M.H."/>
            <person name="Karst S.M."/>
            <person name="Dueholm M.S."/>
            <person name="Nielsen P.H."/>
            <person name="Albertsen M."/>
        </authorList>
    </citation>
    <scope>NUCLEOTIDE SEQUENCE [LARGE SCALE GENOMIC DNA]</scope>
    <source>
        <strain evidence="5">Lyne_18-Q3-R50-59_MAXAC.006</strain>
    </source>
</reference>
<dbReference type="PANTHER" id="PTHR43792:SF8">
    <property type="entry name" value="[RIBOSOMAL PROTEIN US5]-ALANINE N-ACETYLTRANSFERASE"/>
    <property type="match status" value="1"/>
</dbReference>
<dbReference type="PANTHER" id="PTHR43792">
    <property type="entry name" value="GNAT FAMILY, PUTATIVE (AFU_ORTHOLOGUE AFUA_3G00765)-RELATED-RELATED"/>
    <property type="match status" value="1"/>
</dbReference>
<comment type="similarity">
    <text evidence="3">Belongs to the acetyltransferase family. RimJ subfamily.</text>
</comment>
<dbReference type="PROSITE" id="PS51186">
    <property type="entry name" value="GNAT"/>
    <property type="match status" value="1"/>
</dbReference>
<evidence type="ECO:0000256" key="2">
    <source>
        <dbReference type="ARBA" id="ARBA00023315"/>
    </source>
</evidence>
<dbReference type="InterPro" id="IPR000182">
    <property type="entry name" value="GNAT_dom"/>
</dbReference>
<evidence type="ECO:0000256" key="1">
    <source>
        <dbReference type="ARBA" id="ARBA00022679"/>
    </source>
</evidence>
<evidence type="ECO:0000313" key="5">
    <source>
        <dbReference type="EMBL" id="MBK9295850.1"/>
    </source>
</evidence>
<dbReference type="AlphaFoldDB" id="A0A936N907"/>
<name>A0A936N907_9ACTN</name>
<comment type="caution">
    <text evidence="5">The sequence shown here is derived from an EMBL/GenBank/DDBJ whole genome shotgun (WGS) entry which is preliminary data.</text>
</comment>
<keyword evidence="2" id="KW-0012">Acyltransferase</keyword>
<dbReference type="Gene3D" id="3.40.630.30">
    <property type="match status" value="1"/>
</dbReference>
<dbReference type="SUPFAM" id="SSF55729">
    <property type="entry name" value="Acyl-CoA N-acyltransferases (Nat)"/>
    <property type="match status" value="1"/>
</dbReference>
<feature type="domain" description="N-acetyltransferase" evidence="4">
    <location>
        <begin position="16"/>
        <end position="192"/>
    </location>
</feature>
<evidence type="ECO:0000313" key="6">
    <source>
        <dbReference type="Proteomes" id="UP000727993"/>
    </source>
</evidence>
<dbReference type="InterPro" id="IPR016181">
    <property type="entry name" value="Acyl_CoA_acyltransferase"/>
</dbReference>
<keyword evidence="1" id="KW-0808">Transferase</keyword>
<evidence type="ECO:0000259" key="4">
    <source>
        <dbReference type="PROSITE" id="PS51186"/>
    </source>
</evidence>
<sequence>MTAKRRGTAVLVGRHVTLRVLTNHDFEAWRTVRRRSADWLTPWEPIVPSGQLDPTEDRGAFAARCAARMREIELGTGYGFGLFHEDGFAGEVNLSNIRRGPAQTALLGYWVDRQCAGRGLVPEGVVLALRFAFEDLALHRVEAGVLPRNAASLRVMEKLDLPCEGITRGMLEINGAWEDHQRFALLSEDWVGRREELLSTWVW</sequence>
<dbReference type="GO" id="GO:0008999">
    <property type="term" value="F:protein-N-terminal-alanine acetyltransferase activity"/>
    <property type="evidence" value="ECO:0007669"/>
    <property type="project" value="TreeGrafter"/>
</dbReference>
<gene>
    <name evidence="5" type="ORF">IPN02_03040</name>
</gene>
<protein>
    <submittedName>
        <fullName evidence="5">GNAT family N-acetyltransferase</fullName>
    </submittedName>
</protein>
<organism evidence="5 6">
    <name type="scientific">Candidatus Neomicrothrix subdominans</name>
    <dbReference type="NCBI Taxonomy" id="2954438"/>
    <lineage>
        <taxon>Bacteria</taxon>
        <taxon>Bacillati</taxon>
        <taxon>Actinomycetota</taxon>
        <taxon>Acidimicrobiia</taxon>
        <taxon>Acidimicrobiales</taxon>
        <taxon>Microthrixaceae</taxon>
        <taxon>Candidatus Neomicrothrix</taxon>
    </lineage>
</organism>
<dbReference type="GO" id="GO:0005737">
    <property type="term" value="C:cytoplasm"/>
    <property type="evidence" value="ECO:0007669"/>
    <property type="project" value="TreeGrafter"/>
</dbReference>
<accession>A0A936N907</accession>